<protein>
    <submittedName>
        <fullName evidence="1">Uncharacterized protein</fullName>
    </submittedName>
</protein>
<evidence type="ECO:0000313" key="1">
    <source>
        <dbReference type="EMBL" id="GAH54766.1"/>
    </source>
</evidence>
<reference evidence="1" key="1">
    <citation type="journal article" date="2014" name="Front. Microbiol.">
        <title>High frequency of phylogenetically diverse reductive dehalogenase-homologous genes in deep subseafloor sedimentary metagenomes.</title>
        <authorList>
            <person name="Kawai M."/>
            <person name="Futagami T."/>
            <person name="Toyoda A."/>
            <person name="Takaki Y."/>
            <person name="Nishi S."/>
            <person name="Hori S."/>
            <person name="Arai W."/>
            <person name="Tsubouchi T."/>
            <person name="Morono Y."/>
            <person name="Uchiyama I."/>
            <person name="Ito T."/>
            <person name="Fujiyama A."/>
            <person name="Inagaki F."/>
            <person name="Takami H."/>
        </authorList>
    </citation>
    <scope>NUCLEOTIDE SEQUENCE</scope>
    <source>
        <strain evidence="1">Expedition CK06-06</strain>
    </source>
</reference>
<proteinExistence type="predicted"/>
<accession>X1GA23</accession>
<dbReference type="EMBL" id="BARU01019613">
    <property type="protein sequence ID" value="GAH54766.1"/>
    <property type="molecule type" value="Genomic_DNA"/>
</dbReference>
<name>X1GA23_9ZZZZ</name>
<gene>
    <name evidence="1" type="ORF">S03H2_32283</name>
</gene>
<organism evidence="1">
    <name type="scientific">marine sediment metagenome</name>
    <dbReference type="NCBI Taxonomy" id="412755"/>
    <lineage>
        <taxon>unclassified sequences</taxon>
        <taxon>metagenomes</taxon>
        <taxon>ecological metagenomes</taxon>
    </lineage>
</organism>
<dbReference type="AlphaFoldDB" id="X1GA23"/>
<comment type="caution">
    <text evidence="1">The sequence shown here is derived from an EMBL/GenBank/DDBJ whole genome shotgun (WGS) entry which is preliminary data.</text>
</comment>
<sequence>MTWKIEIWIGEYSYSSPFTKEGCEAAKKWLDQFSEKSNYES</sequence>